<dbReference type="Proteomes" id="UP001630127">
    <property type="component" value="Unassembled WGS sequence"/>
</dbReference>
<reference evidence="1 2" key="1">
    <citation type="submission" date="2024-11" db="EMBL/GenBank/DDBJ databases">
        <title>A near-complete genome assembly of Cinchona calisaya.</title>
        <authorList>
            <person name="Lian D.C."/>
            <person name="Zhao X.W."/>
            <person name="Wei L."/>
        </authorList>
    </citation>
    <scope>NUCLEOTIDE SEQUENCE [LARGE SCALE GENOMIC DNA]</scope>
    <source>
        <tissue evidence="1">Nenye</tissue>
    </source>
</reference>
<dbReference type="AlphaFoldDB" id="A0ABD2ZVQ7"/>
<name>A0ABD2ZVQ7_9GENT</name>
<dbReference type="EMBL" id="JBJUIK010000007">
    <property type="protein sequence ID" value="KAL3522257.1"/>
    <property type="molecule type" value="Genomic_DNA"/>
</dbReference>
<dbReference type="GO" id="GO:0004519">
    <property type="term" value="F:endonuclease activity"/>
    <property type="evidence" value="ECO:0007669"/>
    <property type="project" value="UniProtKB-KW"/>
</dbReference>
<organism evidence="1 2">
    <name type="scientific">Cinchona calisaya</name>
    <dbReference type="NCBI Taxonomy" id="153742"/>
    <lineage>
        <taxon>Eukaryota</taxon>
        <taxon>Viridiplantae</taxon>
        <taxon>Streptophyta</taxon>
        <taxon>Embryophyta</taxon>
        <taxon>Tracheophyta</taxon>
        <taxon>Spermatophyta</taxon>
        <taxon>Magnoliopsida</taxon>
        <taxon>eudicotyledons</taxon>
        <taxon>Gunneridae</taxon>
        <taxon>Pentapetalae</taxon>
        <taxon>asterids</taxon>
        <taxon>lamiids</taxon>
        <taxon>Gentianales</taxon>
        <taxon>Rubiaceae</taxon>
        <taxon>Cinchonoideae</taxon>
        <taxon>Cinchoneae</taxon>
        <taxon>Cinchona</taxon>
    </lineage>
</organism>
<evidence type="ECO:0000313" key="2">
    <source>
        <dbReference type="Proteomes" id="UP001630127"/>
    </source>
</evidence>
<proteinExistence type="predicted"/>
<dbReference type="PANTHER" id="PTHR48466">
    <property type="entry name" value="OS10G0509000 PROTEIN-RELATED"/>
    <property type="match status" value="1"/>
</dbReference>
<protein>
    <submittedName>
        <fullName evidence="1">Uncharacterized protein</fullName>
    </submittedName>
</protein>
<accession>A0ABD2ZVQ7</accession>
<dbReference type="PANTHER" id="PTHR48466:SF1">
    <property type="entry name" value="SMR DOMAIN-CONTAINING PROTEIN"/>
    <property type="match status" value="1"/>
</dbReference>
<dbReference type="Gene3D" id="3.40.50.300">
    <property type="entry name" value="P-loop containing nucleotide triphosphate hydrolases"/>
    <property type="match status" value="1"/>
</dbReference>
<dbReference type="InterPro" id="IPR027417">
    <property type="entry name" value="P-loop_NTPase"/>
</dbReference>
<dbReference type="InterPro" id="IPR045076">
    <property type="entry name" value="MutS"/>
</dbReference>
<keyword evidence="2" id="KW-1185">Reference proteome</keyword>
<comment type="caution">
    <text evidence="1">The sequence shown here is derived from an EMBL/GenBank/DDBJ whole genome shotgun (WGS) entry which is preliminary data.</text>
</comment>
<evidence type="ECO:0000313" key="1">
    <source>
        <dbReference type="EMBL" id="KAL3522257.1"/>
    </source>
</evidence>
<gene>
    <name evidence="1" type="ORF">ACH5RR_015091</name>
</gene>
<sequence length="248" mass="26891">MDLSLAYATAAHAISLESCQDSGLSSLLVNIGGIQHPLLLDSSFRKLSDIFALDTETHLNCIKIGCDIKFVVISEPNTGGKTASMKILGPASIMLEAVMSLPAQNHPQLPWFHFILADIGEAALILWGVVVRNLTSLGSFSGISNMRSYLMVCFSDIKNTMALRGVVKERALQLLKSHPRVDKFEQESPMNYACKVCDSPVACCEVVILCPPRPPKVRGYDAGQAQNFGAYMAIAFSVAFTGHTGKER</sequence>